<comment type="caution">
    <text evidence="3">The sequence shown here is derived from an EMBL/GenBank/DDBJ whole genome shotgun (WGS) entry which is preliminary data.</text>
</comment>
<dbReference type="PANTHER" id="PTHR11679">
    <property type="entry name" value="VESICLE PROTEIN SORTING-ASSOCIATED"/>
    <property type="match status" value="1"/>
</dbReference>
<sequence length="470" mass="49957">MVIFLQVVILARESDPVSPLCLPWYFGPMVHDLQQVTSGRVSVPEGRGPTLIDIPFCRALDVSGLLESLWDCNFGEAMDRISAAASTVEANAREGQSAASGDVRALSDYVSRLNSIMAFKDAVAGLVKIAGAVNKTIDDHHAMGVGEAQQAVGNSVCEAAEKRLGGGRGGRVGARAAVDVLQRAFSIDPENPPPSMELAVNLVLILLLSMELAVNLVLILLLRFREDEKTCTRAVEAFNECYQACIMAVEAFNECYQDADAAQATISRAKRVLGGKSTLDWSVVEQAIATQLSTQTLTEWARNKGRAQIDRFEVAPTSTASPEGGDVGMAPADRRDLTLSNPKAIPKQAISPVQTAPFFFTVPKVVHAAEAAVGGVLPASQFPFTPGTSAQCQGLVLSKNQRTGLPAPHDVLIFVLGGVTMGEASAMRLGEFYAKAGHKDGAALSVLTARHVYIGGNVIHTSKTFLESLK</sequence>
<keyword evidence="2" id="KW-0812">Transmembrane</keyword>
<dbReference type="EMBL" id="BDIP01002496">
    <property type="protein sequence ID" value="GIQ86379.1"/>
    <property type="molecule type" value="Genomic_DNA"/>
</dbReference>
<name>A0A9K3CZM7_9EUKA</name>
<dbReference type="Pfam" id="PF00995">
    <property type="entry name" value="Sec1"/>
    <property type="match status" value="2"/>
</dbReference>
<dbReference type="Gene3D" id="3.40.50.1910">
    <property type="match status" value="1"/>
</dbReference>
<evidence type="ECO:0000256" key="1">
    <source>
        <dbReference type="ARBA" id="ARBA00009884"/>
    </source>
</evidence>
<evidence type="ECO:0000313" key="4">
    <source>
        <dbReference type="Proteomes" id="UP000265618"/>
    </source>
</evidence>
<dbReference type="Proteomes" id="UP000265618">
    <property type="component" value="Unassembled WGS sequence"/>
</dbReference>
<evidence type="ECO:0000313" key="3">
    <source>
        <dbReference type="EMBL" id="GIQ86379.1"/>
    </source>
</evidence>
<dbReference type="InterPro" id="IPR027482">
    <property type="entry name" value="Sec1-like_dom2"/>
</dbReference>
<evidence type="ECO:0000256" key="2">
    <source>
        <dbReference type="SAM" id="Phobius"/>
    </source>
</evidence>
<dbReference type="InterPro" id="IPR036045">
    <property type="entry name" value="Sec1-like_sf"/>
</dbReference>
<dbReference type="GO" id="GO:0016192">
    <property type="term" value="P:vesicle-mediated transport"/>
    <property type="evidence" value="ECO:0007669"/>
    <property type="project" value="InterPro"/>
</dbReference>
<keyword evidence="2" id="KW-1133">Transmembrane helix</keyword>
<dbReference type="OrthoDB" id="10266265at2759"/>
<keyword evidence="2" id="KW-0472">Membrane</keyword>
<comment type="similarity">
    <text evidence="1">Belongs to the STXBP/unc-18/SEC1 family.</text>
</comment>
<organism evidence="3 4">
    <name type="scientific">Kipferlia bialata</name>
    <dbReference type="NCBI Taxonomy" id="797122"/>
    <lineage>
        <taxon>Eukaryota</taxon>
        <taxon>Metamonada</taxon>
        <taxon>Carpediemonas-like organisms</taxon>
        <taxon>Kipferlia</taxon>
    </lineage>
</organism>
<keyword evidence="4" id="KW-1185">Reference proteome</keyword>
<feature type="transmembrane region" description="Helical" evidence="2">
    <location>
        <begin position="198"/>
        <end position="222"/>
    </location>
</feature>
<dbReference type="InterPro" id="IPR001619">
    <property type="entry name" value="Sec1-like"/>
</dbReference>
<accession>A0A9K3CZM7</accession>
<protein>
    <submittedName>
        <fullName evidence="3">Sec1-like protein</fullName>
    </submittedName>
</protein>
<proteinExistence type="inferred from homology"/>
<dbReference type="SUPFAM" id="SSF56815">
    <property type="entry name" value="Sec1/munc18-like (SM) proteins"/>
    <property type="match status" value="2"/>
</dbReference>
<reference evidence="3 4" key="1">
    <citation type="journal article" date="2018" name="PLoS ONE">
        <title>The draft genome of Kipferlia bialata reveals reductive genome evolution in fornicate parasites.</title>
        <authorList>
            <person name="Tanifuji G."/>
            <person name="Takabayashi S."/>
            <person name="Kume K."/>
            <person name="Takagi M."/>
            <person name="Nakayama T."/>
            <person name="Kamikawa R."/>
            <person name="Inagaki Y."/>
            <person name="Hashimoto T."/>
        </authorList>
    </citation>
    <scope>NUCLEOTIDE SEQUENCE [LARGE SCALE GENOMIC DNA]</scope>
    <source>
        <strain evidence="3">NY0173</strain>
    </source>
</reference>
<gene>
    <name evidence="3" type="ORF">KIPB_008225</name>
</gene>
<dbReference type="AlphaFoldDB" id="A0A9K3CZM7"/>